<organism evidence="1 2">
    <name type="scientific">Hydrogenovibrio crunogenus</name>
    <dbReference type="NCBI Taxonomy" id="39765"/>
    <lineage>
        <taxon>Bacteria</taxon>
        <taxon>Pseudomonadati</taxon>
        <taxon>Pseudomonadota</taxon>
        <taxon>Gammaproteobacteria</taxon>
        <taxon>Thiotrichales</taxon>
        <taxon>Piscirickettsiaceae</taxon>
        <taxon>Hydrogenovibrio</taxon>
    </lineage>
</organism>
<dbReference type="Gene3D" id="1.20.1260.10">
    <property type="match status" value="1"/>
</dbReference>
<reference evidence="1 2" key="1">
    <citation type="submission" date="2018-08" db="EMBL/GenBank/DDBJ databases">
        <title>Horizontal acquisition of hydrogen conversion ability and other habitat adaptations in Hydrogenovibrio crunogenus strains.</title>
        <authorList>
            <person name="Gonnella G."/>
            <person name="Adam N."/>
            <person name="Perner M."/>
        </authorList>
    </citation>
    <scope>NUCLEOTIDE SEQUENCE [LARGE SCALE GENOMIC DNA]</scope>
    <source>
        <strain evidence="1 2">SP-41</strain>
    </source>
</reference>
<dbReference type="RefSeq" id="WP_135796339.1">
    <property type="nucleotide sequence ID" value="NZ_CP032096.1"/>
</dbReference>
<dbReference type="EMBL" id="CP032096">
    <property type="protein sequence ID" value="QBZ83743.1"/>
    <property type="molecule type" value="Genomic_DNA"/>
</dbReference>
<keyword evidence="2" id="KW-1185">Reference proteome</keyword>
<name>A0A4P7P0W4_9GAMM</name>
<dbReference type="Proteomes" id="UP000296201">
    <property type="component" value="Chromosome"/>
</dbReference>
<protein>
    <submittedName>
        <fullName evidence="1">Uncharacterized protein</fullName>
    </submittedName>
</protein>
<dbReference type="InterPro" id="IPR012347">
    <property type="entry name" value="Ferritin-like"/>
</dbReference>
<gene>
    <name evidence="1" type="ORF">GHNINEIG_01804</name>
</gene>
<accession>A0A4P7P0W4</accession>
<sequence length="179" mass="20641">MNAMNKRTEAHPHLKTTHKNVAWTLAAIHEMLEESIYHCETLCHTLQAHHNLKAAKVFEELCPHIVSEQTLMQDFSAAISLPEIPPWEIPYHDYIHPVSALTHAHYLMSESDAWKLMSDIVQVHSCFYSYLLEQKQPPEIETLLKQLRQLNTECQKICRQHQAAHDVLPADLDPPIPQS</sequence>
<dbReference type="AlphaFoldDB" id="A0A4P7P0W4"/>
<proteinExistence type="predicted"/>
<evidence type="ECO:0000313" key="1">
    <source>
        <dbReference type="EMBL" id="QBZ83743.1"/>
    </source>
</evidence>
<dbReference type="OrthoDB" id="5612145at2"/>
<evidence type="ECO:0000313" key="2">
    <source>
        <dbReference type="Proteomes" id="UP000296201"/>
    </source>
</evidence>